<keyword evidence="3" id="KW-1185">Reference proteome</keyword>
<evidence type="ECO:0008006" key="4">
    <source>
        <dbReference type="Google" id="ProtNLM"/>
    </source>
</evidence>
<organism evidence="2 3">
    <name type="scientific">Cellulomonas carbonis T26</name>
    <dbReference type="NCBI Taxonomy" id="947969"/>
    <lineage>
        <taxon>Bacteria</taxon>
        <taxon>Bacillati</taxon>
        <taxon>Actinomycetota</taxon>
        <taxon>Actinomycetes</taxon>
        <taxon>Micrococcales</taxon>
        <taxon>Cellulomonadaceae</taxon>
        <taxon>Cellulomonas</taxon>
    </lineage>
</organism>
<protein>
    <recommendedName>
        <fullName evidence="4">Lipoprotein</fullName>
    </recommendedName>
</protein>
<gene>
    <name evidence="2" type="ORF">N868_12855</name>
</gene>
<evidence type="ECO:0000313" key="2">
    <source>
        <dbReference type="EMBL" id="KGM10967.1"/>
    </source>
</evidence>
<feature type="signal peptide" evidence="1">
    <location>
        <begin position="1"/>
        <end position="22"/>
    </location>
</feature>
<dbReference type="EMBL" id="AXCY01000034">
    <property type="protein sequence ID" value="KGM10967.1"/>
    <property type="molecule type" value="Genomic_DNA"/>
</dbReference>
<dbReference type="PROSITE" id="PS51257">
    <property type="entry name" value="PROKAR_LIPOPROTEIN"/>
    <property type="match status" value="1"/>
</dbReference>
<accession>A0A0A0BTE6</accession>
<dbReference type="AlphaFoldDB" id="A0A0A0BTE6"/>
<sequence length="188" mass="19895">MIRRPHVAAVVAVAMSTAGAVAGCAAHANPLAGPVYVAHTCTAEDVLVDWWQPGIPFGPMPRTLRETPSEPFDPVAVVLCETGYDLDASDEPTAVLVTEVRYEGDLGAVLDYFAQPSTPRDDSHPDCAAAGAQAPPPVLWLVDADGRATLPGLPTVRCGFYRDGVMDTLVPLDAVDRVEHVLELDPEA</sequence>
<keyword evidence="1" id="KW-0732">Signal</keyword>
<comment type="caution">
    <text evidence="2">The sequence shown here is derived from an EMBL/GenBank/DDBJ whole genome shotgun (WGS) entry which is preliminary data.</text>
</comment>
<dbReference type="Proteomes" id="UP000029839">
    <property type="component" value="Unassembled WGS sequence"/>
</dbReference>
<reference evidence="2 3" key="1">
    <citation type="submission" date="2013-08" db="EMBL/GenBank/DDBJ databases">
        <title>Genome sequencing of Cellulomonas carbonis T26.</title>
        <authorList>
            <person name="Chen F."/>
            <person name="Li Y."/>
            <person name="Wang G."/>
        </authorList>
    </citation>
    <scope>NUCLEOTIDE SEQUENCE [LARGE SCALE GENOMIC DNA]</scope>
    <source>
        <strain evidence="2 3">T26</strain>
    </source>
</reference>
<proteinExistence type="predicted"/>
<dbReference type="OrthoDB" id="4457696at2"/>
<evidence type="ECO:0000313" key="3">
    <source>
        <dbReference type="Proteomes" id="UP000029839"/>
    </source>
</evidence>
<feature type="chain" id="PRO_5039210013" description="Lipoprotein" evidence="1">
    <location>
        <begin position="23"/>
        <end position="188"/>
    </location>
</feature>
<dbReference type="RefSeq" id="WP_043605706.1">
    <property type="nucleotide sequence ID" value="NZ_AXCY01000034.1"/>
</dbReference>
<evidence type="ECO:0000256" key="1">
    <source>
        <dbReference type="SAM" id="SignalP"/>
    </source>
</evidence>
<reference evidence="2 3" key="2">
    <citation type="journal article" date="2015" name="Stand. Genomic Sci.">
        <title>Draft genome sequence of Cellulomonas carbonis T26(T) and comparative analysis of six Cellulomonas genomes.</title>
        <authorList>
            <person name="Zhuang W."/>
            <person name="Zhang S."/>
            <person name="Xia X."/>
            <person name="Wang G."/>
        </authorList>
    </citation>
    <scope>NUCLEOTIDE SEQUENCE [LARGE SCALE GENOMIC DNA]</scope>
    <source>
        <strain evidence="2 3">T26</strain>
    </source>
</reference>
<name>A0A0A0BTE6_9CELL</name>